<protein>
    <submittedName>
        <fullName evidence="3">CPBP family intramembrane metalloprotease</fullName>
    </submittedName>
</protein>
<feature type="transmembrane region" description="Helical" evidence="1">
    <location>
        <begin position="91"/>
        <end position="116"/>
    </location>
</feature>
<keyword evidence="1" id="KW-0812">Transmembrane</keyword>
<feature type="transmembrane region" description="Helical" evidence="1">
    <location>
        <begin position="213"/>
        <end position="231"/>
    </location>
</feature>
<keyword evidence="1" id="KW-1133">Transmembrane helix</keyword>
<feature type="transmembrane region" description="Helical" evidence="1">
    <location>
        <begin position="168"/>
        <end position="184"/>
    </location>
</feature>
<dbReference type="RefSeq" id="WP_197660665.1">
    <property type="nucleotide sequence ID" value="NZ_JAEAGR010000004.1"/>
</dbReference>
<feature type="transmembrane region" description="Helical" evidence="1">
    <location>
        <begin position="136"/>
        <end position="156"/>
    </location>
</feature>
<evidence type="ECO:0000259" key="2">
    <source>
        <dbReference type="Pfam" id="PF02517"/>
    </source>
</evidence>
<keyword evidence="3" id="KW-0378">Hydrolase</keyword>
<dbReference type="Pfam" id="PF02517">
    <property type="entry name" value="Rce1-like"/>
    <property type="match status" value="1"/>
</dbReference>
<keyword evidence="1" id="KW-0472">Membrane</keyword>
<accession>A0A8J7KZL4</accession>
<evidence type="ECO:0000313" key="4">
    <source>
        <dbReference type="Proteomes" id="UP000623269"/>
    </source>
</evidence>
<name>A0A8J7KZL4_9FIRM</name>
<sequence>MDQHYEDRPDKLLSRIGLGLFLMTLAILGSQIAIDSLIISFFPEVSKSGWYAFSVTGIIMLGIGIPVLSAVIKGVPSSKRGEEVRLTVKQFLGYFLVCTAFMYIANILGTMINMQIASLLGKETLVNPLEEVIERSNLFILFLYGSIIGPILEEIIFRKLLLDKLRSFGDLPAILLTGFAFGLFHMNLQQFFYATVLGFVFAYVTIRTNTVRYAIILHIMVNFIGFMVAPFTNNESILAVFGLWVILAIITGMILFFRKAKELVFEKGEIEVENKILYVINVGTVLFIALCVFWIGLMLLVP</sequence>
<dbReference type="PANTHER" id="PTHR43592:SF15">
    <property type="entry name" value="CAAX AMINO TERMINAL PROTEASE FAMILY PROTEIN"/>
    <property type="match status" value="1"/>
</dbReference>
<gene>
    <name evidence="3" type="ORF">I5677_05970</name>
</gene>
<proteinExistence type="predicted"/>
<keyword evidence="4" id="KW-1185">Reference proteome</keyword>
<dbReference type="GO" id="GO:0008237">
    <property type="term" value="F:metallopeptidase activity"/>
    <property type="evidence" value="ECO:0007669"/>
    <property type="project" value="UniProtKB-KW"/>
</dbReference>
<dbReference type="PANTHER" id="PTHR43592">
    <property type="entry name" value="CAAX AMINO TERMINAL PROTEASE"/>
    <property type="match status" value="1"/>
</dbReference>
<evidence type="ECO:0000313" key="3">
    <source>
        <dbReference type="EMBL" id="MBH1940443.1"/>
    </source>
</evidence>
<keyword evidence="3" id="KW-0645">Protease</keyword>
<reference evidence="3" key="1">
    <citation type="submission" date="2020-12" db="EMBL/GenBank/DDBJ databases">
        <title>M. sibirica DSM 26468T genome.</title>
        <authorList>
            <person name="Thieme N."/>
            <person name="Rettenmaier R."/>
            <person name="Zverlov V."/>
            <person name="Liebl W."/>
        </authorList>
    </citation>
    <scope>NUCLEOTIDE SEQUENCE</scope>
    <source>
        <strain evidence="3">DSM 26468</strain>
    </source>
</reference>
<evidence type="ECO:0000256" key="1">
    <source>
        <dbReference type="SAM" id="Phobius"/>
    </source>
</evidence>
<dbReference type="Proteomes" id="UP000623269">
    <property type="component" value="Unassembled WGS sequence"/>
</dbReference>
<dbReference type="GO" id="GO:0080120">
    <property type="term" value="P:CAAX-box protein maturation"/>
    <property type="evidence" value="ECO:0007669"/>
    <property type="project" value="UniProtKB-ARBA"/>
</dbReference>
<feature type="transmembrane region" description="Helical" evidence="1">
    <location>
        <begin position="12"/>
        <end position="34"/>
    </location>
</feature>
<dbReference type="AlphaFoldDB" id="A0A8J7KZL4"/>
<dbReference type="InterPro" id="IPR003675">
    <property type="entry name" value="Rce1/LyrA-like_dom"/>
</dbReference>
<dbReference type="EMBL" id="JAEAGR010000004">
    <property type="protein sequence ID" value="MBH1940443.1"/>
    <property type="molecule type" value="Genomic_DNA"/>
</dbReference>
<keyword evidence="3" id="KW-0482">Metalloprotease</keyword>
<dbReference type="GO" id="GO:0004175">
    <property type="term" value="F:endopeptidase activity"/>
    <property type="evidence" value="ECO:0007669"/>
    <property type="project" value="UniProtKB-ARBA"/>
</dbReference>
<feature type="transmembrane region" description="Helical" evidence="1">
    <location>
        <begin position="278"/>
        <end position="301"/>
    </location>
</feature>
<feature type="transmembrane region" description="Helical" evidence="1">
    <location>
        <begin position="49"/>
        <end position="71"/>
    </location>
</feature>
<organism evidence="3 4">
    <name type="scientific">Mobilitalea sibirica</name>
    <dbReference type="NCBI Taxonomy" id="1462919"/>
    <lineage>
        <taxon>Bacteria</taxon>
        <taxon>Bacillati</taxon>
        <taxon>Bacillota</taxon>
        <taxon>Clostridia</taxon>
        <taxon>Lachnospirales</taxon>
        <taxon>Lachnospiraceae</taxon>
        <taxon>Mobilitalea</taxon>
    </lineage>
</organism>
<feature type="transmembrane region" description="Helical" evidence="1">
    <location>
        <begin position="190"/>
        <end position="206"/>
    </location>
</feature>
<feature type="domain" description="CAAX prenyl protease 2/Lysostaphin resistance protein A-like" evidence="2">
    <location>
        <begin position="137"/>
        <end position="224"/>
    </location>
</feature>
<comment type="caution">
    <text evidence="3">The sequence shown here is derived from an EMBL/GenBank/DDBJ whole genome shotgun (WGS) entry which is preliminary data.</text>
</comment>
<feature type="transmembrane region" description="Helical" evidence="1">
    <location>
        <begin position="237"/>
        <end position="257"/>
    </location>
</feature>